<comment type="caution">
    <text evidence="1">The sequence shown here is derived from an EMBL/GenBank/DDBJ whole genome shotgun (WGS) entry which is preliminary data.</text>
</comment>
<evidence type="ECO:0000313" key="1">
    <source>
        <dbReference type="EMBL" id="CAK9040873.1"/>
    </source>
</evidence>
<sequence length="115" mass="12356">MTIRAMPTSSAFLEELLSPPVLGGGARPVMCYPDPHSAAGPNGGLPFRCYGMAMLQDSAEAVRGVSLPKATRVSPFETADPMQGLAPAVPWALPWAPQERSPYCLKPRSRRSDFL</sequence>
<protein>
    <submittedName>
        <fullName evidence="1">Uncharacterized protein</fullName>
    </submittedName>
</protein>
<evidence type="ECO:0000313" key="2">
    <source>
        <dbReference type="Proteomes" id="UP001642464"/>
    </source>
</evidence>
<dbReference type="Proteomes" id="UP001642464">
    <property type="component" value="Unassembled WGS sequence"/>
</dbReference>
<organism evidence="1 2">
    <name type="scientific">Durusdinium trenchii</name>
    <dbReference type="NCBI Taxonomy" id="1381693"/>
    <lineage>
        <taxon>Eukaryota</taxon>
        <taxon>Sar</taxon>
        <taxon>Alveolata</taxon>
        <taxon>Dinophyceae</taxon>
        <taxon>Suessiales</taxon>
        <taxon>Symbiodiniaceae</taxon>
        <taxon>Durusdinium</taxon>
    </lineage>
</organism>
<dbReference type="EMBL" id="CAXAMM010017324">
    <property type="protein sequence ID" value="CAK9040873.1"/>
    <property type="molecule type" value="Genomic_DNA"/>
</dbReference>
<gene>
    <name evidence="1" type="ORF">SCF082_LOCUS23693</name>
</gene>
<name>A0ABP0LNT5_9DINO</name>
<reference evidence="1 2" key="1">
    <citation type="submission" date="2024-02" db="EMBL/GenBank/DDBJ databases">
        <authorList>
            <person name="Chen Y."/>
            <person name="Shah S."/>
            <person name="Dougan E. K."/>
            <person name="Thang M."/>
            <person name="Chan C."/>
        </authorList>
    </citation>
    <scope>NUCLEOTIDE SEQUENCE [LARGE SCALE GENOMIC DNA]</scope>
</reference>
<proteinExistence type="predicted"/>
<keyword evidence="2" id="KW-1185">Reference proteome</keyword>
<accession>A0ABP0LNT5</accession>